<dbReference type="HAMAP" id="MF_01479">
    <property type="entry name" value="WhiB"/>
    <property type="match status" value="1"/>
</dbReference>
<dbReference type="GO" id="GO:0047134">
    <property type="term" value="F:protein-disulfide reductase [NAD(P)H] activity"/>
    <property type="evidence" value="ECO:0007669"/>
    <property type="project" value="TreeGrafter"/>
</dbReference>
<comment type="cofactor">
    <cofactor evidence="1">
        <name>[4Fe-4S] cluster</name>
        <dbReference type="ChEBI" id="CHEBI:49883"/>
    </cofactor>
</comment>
<evidence type="ECO:0000256" key="8">
    <source>
        <dbReference type="ARBA" id="ARBA00023125"/>
    </source>
</evidence>
<dbReference type="GO" id="GO:0046872">
    <property type="term" value="F:metal ion binding"/>
    <property type="evidence" value="ECO:0007669"/>
    <property type="project" value="UniProtKB-KW"/>
</dbReference>
<dbReference type="Pfam" id="PF02650">
    <property type="entry name" value="HTH_WhiA"/>
    <property type="match status" value="1"/>
</dbReference>
<dbReference type="GO" id="GO:0045892">
    <property type="term" value="P:negative regulation of DNA-templated transcription"/>
    <property type="evidence" value="ECO:0007669"/>
    <property type="project" value="TreeGrafter"/>
</dbReference>
<evidence type="ECO:0000313" key="12">
    <source>
        <dbReference type="EMBL" id="CAB4123717.1"/>
    </source>
</evidence>
<accession>A0A6J5KS29</accession>
<evidence type="ECO:0000256" key="4">
    <source>
        <dbReference type="ARBA" id="ARBA00022723"/>
    </source>
</evidence>
<sequence>MDVQDLNLEIAACRDEDPDMFFPDNTNKYGVNSTAGKKVCANCPIEFECLQVALDNEYEGIWGGTTLSERQVLLRKPRRRMSEAAFTALQQVNRANSLKSSAKAVAKIQDALNKVEGNVPTTLLDAAMLRVSHPTATLSELADIAGVTKDSFAGHLRRFMQLNK</sequence>
<dbReference type="PANTHER" id="PTHR38839">
    <property type="entry name" value="TRANSCRIPTIONAL REGULATOR WHID-RELATED"/>
    <property type="match status" value="1"/>
</dbReference>
<keyword evidence="9" id="KW-1015">Disulfide bond</keyword>
<reference evidence="12" key="1">
    <citation type="submission" date="2020-04" db="EMBL/GenBank/DDBJ databases">
        <authorList>
            <person name="Chiriac C."/>
            <person name="Salcher M."/>
            <person name="Ghai R."/>
            <person name="Kavagutti S V."/>
        </authorList>
    </citation>
    <scope>NUCLEOTIDE SEQUENCE</scope>
</reference>
<feature type="domain" description="4Fe-4S Wbl-type" evidence="11">
    <location>
        <begin position="12"/>
        <end position="72"/>
    </location>
</feature>
<gene>
    <name evidence="12" type="ORF">UFOVP46_80</name>
</gene>
<keyword evidence="3" id="KW-0004">4Fe-4S</keyword>
<dbReference type="Pfam" id="PF02467">
    <property type="entry name" value="Whib"/>
    <property type="match status" value="1"/>
</dbReference>
<dbReference type="InterPro" id="IPR034768">
    <property type="entry name" value="4FE4S_WBL"/>
</dbReference>
<protein>
    <submittedName>
        <fullName evidence="12">Transcription factor WhiB</fullName>
    </submittedName>
</protein>
<dbReference type="InterPro" id="IPR003482">
    <property type="entry name" value="Whib"/>
</dbReference>
<dbReference type="GO" id="GO:0003677">
    <property type="term" value="F:DNA binding"/>
    <property type="evidence" value="ECO:0007669"/>
    <property type="project" value="UniProtKB-KW"/>
</dbReference>
<dbReference type="InterPro" id="IPR023054">
    <property type="entry name" value="Sporulation_regulator_WhiA_C"/>
</dbReference>
<evidence type="ECO:0000256" key="5">
    <source>
        <dbReference type="ARBA" id="ARBA00023004"/>
    </source>
</evidence>
<comment type="similarity">
    <text evidence="2">Belongs to the WhiB family.</text>
</comment>
<proteinExistence type="inferred from homology"/>
<keyword evidence="10" id="KW-0804">Transcription</keyword>
<evidence type="ECO:0000256" key="1">
    <source>
        <dbReference type="ARBA" id="ARBA00001966"/>
    </source>
</evidence>
<keyword evidence="6" id="KW-0411">Iron-sulfur</keyword>
<evidence type="ECO:0000256" key="7">
    <source>
        <dbReference type="ARBA" id="ARBA00023015"/>
    </source>
</evidence>
<keyword evidence="4" id="KW-0479">Metal-binding</keyword>
<name>A0A6J5KS29_9CAUD</name>
<evidence type="ECO:0000256" key="2">
    <source>
        <dbReference type="ARBA" id="ARBA00006597"/>
    </source>
</evidence>
<evidence type="ECO:0000256" key="10">
    <source>
        <dbReference type="ARBA" id="ARBA00023163"/>
    </source>
</evidence>
<organism evidence="12">
    <name type="scientific">uncultured Caudovirales phage</name>
    <dbReference type="NCBI Taxonomy" id="2100421"/>
    <lineage>
        <taxon>Viruses</taxon>
        <taxon>Duplodnaviria</taxon>
        <taxon>Heunggongvirae</taxon>
        <taxon>Uroviricota</taxon>
        <taxon>Caudoviricetes</taxon>
        <taxon>Peduoviridae</taxon>
        <taxon>Maltschvirus</taxon>
        <taxon>Maltschvirus maltsch</taxon>
    </lineage>
</organism>
<evidence type="ECO:0000256" key="6">
    <source>
        <dbReference type="ARBA" id="ARBA00023014"/>
    </source>
</evidence>
<dbReference type="GO" id="GO:0051539">
    <property type="term" value="F:4 iron, 4 sulfur cluster binding"/>
    <property type="evidence" value="ECO:0007669"/>
    <property type="project" value="UniProtKB-KW"/>
</dbReference>
<dbReference type="PROSITE" id="PS51674">
    <property type="entry name" value="4FE4S_WBL"/>
    <property type="match status" value="1"/>
</dbReference>
<dbReference type="EMBL" id="LR796174">
    <property type="protein sequence ID" value="CAB4123717.1"/>
    <property type="molecule type" value="Genomic_DNA"/>
</dbReference>
<evidence type="ECO:0000256" key="3">
    <source>
        <dbReference type="ARBA" id="ARBA00022485"/>
    </source>
</evidence>
<evidence type="ECO:0000259" key="11">
    <source>
        <dbReference type="PROSITE" id="PS51674"/>
    </source>
</evidence>
<evidence type="ECO:0000256" key="9">
    <source>
        <dbReference type="ARBA" id="ARBA00023157"/>
    </source>
</evidence>
<keyword evidence="5" id="KW-0408">Iron</keyword>
<keyword evidence="7" id="KW-0805">Transcription regulation</keyword>
<keyword evidence="8" id="KW-0238">DNA-binding</keyword>